<evidence type="ECO:0000259" key="9">
    <source>
        <dbReference type="Pfam" id="PF21478"/>
    </source>
</evidence>
<dbReference type="PANTHER" id="PTHR11773:SF1">
    <property type="entry name" value="GLYCINE DEHYDROGENASE (DECARBOXYLATING), MITOCHONDRIAL"/>
    <property type="match status" value="1"/>
</dbReference>
<evidence type="ECO:0000256" key="4">
    <source>
        <dbReference type="ARBA" id="ARBA00023002"/>
    </source>
</evidence>
<dbReference type="SUPFAM" id="SSF53383">
    <property type="entry name" value="PLP-dependent transferases"/>
    <property type="match status" value="2"/>
</dbReference>
<gene>
    <name evidence="10" type="ORF">AYI68_g5689</name>
</gene>
<comment type="function">
    <text evidence="7">The glycine cleavage system catalyzes the degradation of glycine.</text>
</comment>
<dbReference type="GO" id="GO:0005960">
    <property type="term" value="C:glycine cleavage complex"/>
    <property type="evidence" value="ECO:0007669"/>
    <property type="project" value="TreeGrafter"/>
</dbReference>
<dbReference type="Gene3D" id="3.40.640.10">
    <property type="entry name" value="Type I PLP-dependent aspartate aminotransferase-like (Major domain)"/>
    <property type="match status" value="2"/>
</dbReference>
<dbReference type="InterPro" id="IPR049315">
    <property type="entry name" value="GDC-P_N"/>
</dbReference>
<keyword evidence="4 7" id="KW-0560">Oxidoreductase</keyword>
<dbReference type="GO" id="GO:0030170">
    <property type="term" value="F:pyridoxal phosphate binding"/>
    <property type="evidence" value="ECO:0007669"/>
    <property type="project" value="TreeGrafter"/>
</dbReference>
<dbReference type="Pfam" id="PF21478">
    <property type="entry name" value="GcvP2_C"/>
    <property type="match status" value="1"/>
</dbReference>
<evidence type="ECO:0000256" key="1">
    <source>
        <dbReference type="ARBA" id="ARBA00001933"/>
    </source>
</evidence>
<dbReference type="HAMAP" id="MF_00711">
    <property type="entry name" value="GcvP"/>
    <property type="match status" value="1"/>
</dbReference>
<comment type="cofactor">
    <cofactor evidence="1 6 7">
        <name>pyridoxal 5'-phosphate</name>
        <dbReference type="ChEBI" id="CHEBI:597326"/>
    </cofactor>
</comment>
<comment type="similarity">
    <text evidence="2 7">Belongs to the GcvP family.</text>
</comment>
<dbReference type="OrthoDB" id="6537869at2759"/>
<evidence type="ECO:0000256" key="6">
    <source>
        <dbReference type="PIRSR" id="PIRSR603437-50"/>
    </source>
</evidence>
<organism evidence="10 11">
    <name type="scientific">Smittium mucronatum</name>
    <dbReference type="NCBI Taxonomy" id="133383"/>
    <lineage>
        <taxon>Eukaryota</taxon>
        <taxon>Fungi</taxon>
        <taxon>Fungi incertae sedis</taxon>
        <taxon>Zoopagomycota</taxon>
        <taxon>Kickxellomycotina</taxon>
        <taxon>Harpellomycetes</taxon>
        <taxon>Harpellales</taxon>
        <taxon>Legeriomycetaceae</taxon>
        <taxon>Smittium</taxon>
    </lineage>
</organism>
<evidence type="ECO:0000256" key="2">
    <source>
        <dbReference type="ARBA" id="ARBA00010756"/>
    </source>
</evidence>
<evidence type="ECO:0000313" key="11">
    <source>
        <dbReference type="Proteomes" id="UP000187455"/>
    </source>
</evidence>
<dbReference type="InterPro" id="IPR003437">
    <property type="entry name" value="GcvP"/>
</dbReference>
<keyword evidence="3 6" id="KW-0663">Pyridoxal phosphate</keyword>
<dbReference type="GO" id="GO:0005739">
    <property type="term" value="C:mitochondrion"/>
    <property type="evidence" value="ECO:0007669"/>
    <property type="project" value="UniProtKB-SubCell"/>
</dbReference>
<feature type="domain" description="Glycine cleavage system P-protein N-terminal" evidence="8">
    <location>
        <begin position="545"/>
        <end position="821"/>
    </location>
</feature>
<dbReference type="NCBIfam" id="TIGR00461">
    <property type="entry name" value="gcvP"/>
    <property type="match status" value="1"/>
</dbReference>
<feature type="domain" description="Glycine cleavage system P-protein N-terminal" evidence="8">
    <location>
        <begin position="93"/>
        <end position="523"/>
    </location>
</feature>
<comment type="catalytic activity">
    <reaction evidence="5 7">
        <text>N(6)-[(R)-lipoyl]-L-lysyl-[glycine-cleavage complex H protein] + glycine + H(+) = N(6)-[(R)-S(8)-aminomethyldihydrolipoyl]-L-lysyl-[glycine-cleavage complex H protein] + CO2</text>
        <dbReference type="Rhea" id="RHEA:24304"/>
        <dbReference type="Rhea" id="RHEA-COMP:10494"/>
        <dbReference type="Rhea" id="RHEA-COMP:10495"/>
        <dbReference type="ChEBI" id="CHEBI:15378"/>
        <dbReference type="ChEBI" id="CHEBI:16526"/>
        <dbReference type="ChEBI" id="CHEBI:57305"/>
        <dbReference type="ChEBI" id="CHEBI:83099"/>
        <dbReference type="ChEBI" id="CHEBI:83143"/>
        <dbReference type="EC" id="1.4.4.2"/>
    </reaction>
</comment>
<feature type="modified residue" description="N6-(pyridoxal phosphate)lysine" evidence="6">
    <location>
        <position position="792"/>
    </location>
</feature>
<proteinExistence type="inferred from homology"/>
<evidence type="ECO:0000256" key="3">
    <source>
        <dbReference type="ARBA" id="ARBA00022898"/>
    </source>
</evidence>
<accession>A0A1R0GTP9</accession>
<dbReference type="GO" id="GO:0004375">
    <property type="term" value="F:glycine dehydrogenase (decarboxylating) activity"/>
    <property type="evidence" value="ECO:0007669"/>
    <property type="project" value="UniProtKB-UniRule"/>
</dbReference>
<feature type="domain" description="Glycine dehydrogenase C-terminal" evidence="9">
    <location>
        <begin position="868"/>
        <end position="989"/>
    </location>
</feature>
<dbReference type="FunFam" id="3.40.640.10:FF:000005">
    <property type="entry name" value="Glycine dehydrogenase (decarboxylating), mitochondrial"/>
    <property type="match status" value="1"/>
</dbReference>
<dbReference type="InterPro" id="IPR015421">
    <property type="entry name" value="PyrdxlP-dep_Trfase_major"/>
</dbReference>
<protein>
    <recommendedName>
        <fullName evidence="7">Glycine cleavage system P protein</fullName>
        <ecNumber evidence="7">1.4.4.2</ecNumber>
    </recommendedName>
</protein>
<dbReference type="InterPro" id="IPR015422">
    <property type="entry name" value="PyrdxlP-dep_Trfase_small"/>
</dbReference>
<keyword evidence="7" id="KW-0496">Mitochondrion</keyword>
<evidence type="ECO:0000259" key="8">
    <source>
        <dbReference type="Pfam" id="PF02347"/>
    </source>
</evidence>
<comment type="subcellular location">
    <subcellularLocation>
        <location evidence="7">Mitochondrion</location>
    </subcellularLocation>
</comment>
<dbReference type="Proteomes" id="UP000187455">
    <property type="component" value="Unassembled WGS sequence"/>
</dbReference>
<dbReference type="FunFam" id="3.40.640.10:FF:000007">
    <property type="entry name" value="glycine dehydrogenase (Decarboxylating), mitochondrial"/>
    <property type="match status" value="1"/>
</dbReference>
<keyword evidence="7" id="KW-0809">Transit peptide</keyword>
<reference evidence="10 11" key="1">
    <citation type="journal article" date="2016" name="Mol. Biol. Evol.">
        <title>Genome-Wide Survey of Gut Fungi (Harpellales) Reveals the First Horizontally Transferred Ubiquitin Gene from a Mosquito Host.</title>
        <authorList>
            <person name="Wang Y."/>
            <person name="White M.M."/>
            <person name="Kvist S."/>
            <person name="Moncalvo J.M."/>
        </authorList>
    </citation>
    <scope>NUCLEOTIDE SEQUENCE [LARGE SCALE GENOMIC DNA]</scope>
    <source>
        <strain evidence="10 11">ALG-7-W6</strain>
    </source>
</reference>
<evidence type="ECO:0000256" key="5">
    <source>
        <dbReference type="ARBA" id="ARBA00049026"/>
    </source>
</evidence>
<dbReference type="Gene3D" id="3.90.1150.10">
    <property type="entry name" value="Aspartate Aminotransferase, domain 1"/>
    <property type="match status" value="2"/>
</dbReference>
<dbReference type="InterPro" id="IPR049316">
    <property type="entry name" value="GDC-P_C"/>
</dbReference>
<dbReference type="GO" id="GO:0019464">
    <property type="term" value="P:glycine decarboxylation via glycine cleavage system"/>
    <property type="evidence" value="ECO:0007669"/>
    <property type="project" value="TreeGrafter"/>
</dbReference>
<evidence type="ECO:0000256" key="7">
    <source>
        <dbReference type="RuleBase" id="RU364056"/>
    </source>
</evidence>
<comment type="caution">
    <text evidence="10">The sequence shown here is derived from an EMBL/GenBank/DDBJ whole genome shotgun (WGS) entry which is preliminary data.</text>
</comment>
<dbReference type="PANTHER" id="PTHR11773">
    <property type="entry name" value="GLYCINE DEHYDROGENASE, DECARBOXYLATING"/>
    <property type="match status" value="1"/>
</dbReference>
<evidence type="ECO:0000313" key="10">
    <source>
        <dbReference type="EMBL" id="OLY80218.1"/>
    </source>
</evidence>
<dbReference type="InterPro" id="IPR015424">
    <property type="entry name" value="PyrdxlP-dep_Trfase"/>
</dbReference>
<dbReference type="GO" id="GO:0016594">
    <property type="term" value="F:glycine binding"/>
    <property type="evidence" value="ECO:0007669"/>
    <property type="project" value="TreeGrafter"/>
</dbReference>
<dbReference type="InterPro" id="IPR020581">
    <property type="entry name" value="GDC_P"/>
</dbReference>
<dbReference type="EMBL" id="LSSL01003671">
    <property type="protein sequence ID" value="OLY80218.1"/>
    <property type="molecule type" value="Genomic_DNA"/>
</dbReference>
<sequence length="1047" mass="114366">MYSSALKKTALFRASPLVPCSLISAKPLNSITLLSKFGKNNRVSIQTIPSNPFTSYAVHSEGSKKIVDNSYPSQDEIINSKRRLLGRLDSFPKRHIGPRDQEIQSMLNDIGFNSINELLDKAVPSSIRMKSNLEIQDGGLSETEMLSKLKNIAKKNRVFRSYIGTGYNGTILPSVILRSLLENPNWYTQYTPYQPEISQGRLESLLNFQTMIQDLTGLPMSNASLLDEGTAAGESLVLCINSAKKTPTPIFFADRNCHPQTIAVLKTRAQGFNTEIIVGDYKTFDLSKLEGSLVGALVSYPDTFGTINDYSSFSKNVHDLGAKLVVSADIMALTVLAPPSSFGADIAIGNSQRFGVSLGYGGPHAAFIATSDALKRKIPGRLVGVSIDTKGRTAYRLALQAREQHIRRDRATSNICTAQALLANISAMYAVYHGPAGLKNIANNIHRFTVALAQLISLTEHEIDNQDFFDTILVKVNGSSSSDIIKKAESIGINLRAVDDSHIGVSLDETVTIDDLKDLASVFGAEFSSLDSILLNLPETLSNSENVPKNLTRTTEILTHPVFHKYHSETEMLRYLTLLQNRDLSLANAIIPLGSCTMKLNGASEMIPITWPEFSNIHPFAPDNQALGYKKLIDELEADLCALTGLDGCSIQPNSGAQGEYTGLRTIRAYQKSINQGQRNICLVPTSAHGTNPASAVMANLKVVTVKCDSKGYLDLTDLKMKSEKYSENLSSVMITYPSTYGIFEEGIKEAIQIVHDNGGQVYMDGANLNAQIGITNPGDMGADVCHINNHKSLCVPHGGGGPGVGPICVKKHLIPFLPGHPMIEAGSEHYSKDAIGPVASAPFGSASILPISWAYIKMMGGDGLTKATEAAILNANYMVKRLRGHYSIKYTNINGFCAHEFIIDLNEFVKTTGIGSVDVAKRLLDYGIHSPTMSWPAPNSLMIEPTESESKQEIDFFCDAMISIRDEIREIESGKAPKGNNLLSNSPHPMEDLLSENWDYPYSRSRAAYPLPILKTRKFWPTISRVNDTYGDTNLVCSCPPVTDYE</sequence>
<dbReference type="CDD" id="cd00613">
    <property type="entry name" value="GDC-P"/>
    <property type="match status" value="2"/>
</dbReference>
<comment type="subunit">
    <text evidence="7">The glycine cleavage system is composed of four proteins: P, T, L and H.</text>
</comment>
<dbReference type="AlphaFoldDB" id="A0A1R0GTP9"/>
<keyword evidence="11" id="KW-1185">Reference proteome</keyword>
<name>A0A1R0GTP9_9FUNG</name>
<dbReference type="NCBIfam" id="NF003346">
    <property type="entry name" value="PRK04366.1"/>
    <property type="match status" value="1"/>
</dbReference>
<dbReference type="Pfam" id="PF02347">
    <property type="entry name" value="GDC-P"/>
    <property type="match status" value="2"/>
</dbReference>
<dbReference type="STRING" id="133383.A0A1R0GTP9"/>
<dbReference type="EC" id="1.4.4.2" evidence="7"/>